<name>A0A9D9HVA1_9BACT</name>
<keyword evidence="4 10" id="KW-0547">Nucleotide-binding</keyword>
<feature type="binding site" evidence="11">
    <location>
        <position position="154"/>
    </location>
    <ligand>
        <name>Mn(2+)</name>
        <dbReference type="ChEBI" id="CHEBI:29035"/>
        <label>1</label>
    </ligand>
</feature>
<evidence type="ECO:0000256" key="2">
    <source>
        <dbReference type="ARBA" id="ARBA00022598"/>
    </source>
</evidence>
<evidence type="ECO:0000256" key="4">
    <source>
        <dbReference type="ARBA" id="ARBA00022741"/>
    </source>
</evidence>
<feature type="binding site" evidence="10">
    <location>
        <begin position="153"/>
        <end position="157"/>
    </location>
    <ligand>
        <name>GMP</name>
        <dbReference type="ChEBI" id="CHEBI:58115"/>
    </ligand>
</feature>
<dbReference type="Pfam" id="PF01139">
    <property type="entry name" value="RtcB"/>
    <property type="match status" value="1"/>
</dbReference>
<evidence type="ECO:0000256" key="8">
    <source>
        <dbReference type="ARBA" id="ARBA00047746"/>
    </source>
</evidence>
<protein>
    <recommendedName>
        <fullName evidence="1">3'-phosphate/5'-hydroxy nucleic acid ligase</fullName>
        <ecNumber evidence="1">6.5.1.8</ecNumber>
    </recommendedName>
</protein>
<dbReference type="InterPro" id="IPR036025">
    <property type="entry name" value="RtcB-like_sf"/>
</dbReference>
<dbReference type="InterPro" id="IPR001233">
    <property type="entry name" value="RtcB"/>
</dbReference>
<dbReference type="GO" id="GO:0170057">
    <property type="term" value="F:RNA ligase (GTP) activity"/>
    <property type="evidence" value="ECO:0007669"/>
    <property type="project" value="UniProtKB-EC"/>
</dbReference>
<reference evidence="12" key="1">
    <citation type="submission" date="2020-10" db="EMBL/GenBank/DDBJ databases">
        <authorList>
            <person name="Gilroy R."/>
        </authorList>
    </citation>
    <scope>NUCLEOTIDE SEQUENCE</scope>
    <source>
        <strain evidence="12">G3-3990</strain>
    </source>
</reference>
<keyword evidence="3 11" id="KW-0479">Metal-binding</keyword>
<feature type="binding site" evidence="10">
    <location>
        <begin position="320"/>
        <end position="323"/>
    </location>
    <ligand>
        <name>GMP</name>
        <dbReference type="ChEBI" id="CHEBI:58115"/>
    </ligand>
</feature>
<reference evidence="12" key="2">
    <citation type="journal article" date="2021" name="PeerJ">
        <title>Extensive microbial diversity within the chicken gut microbiome revealed by metagenomics and culture.</title>
        <authorList>
            <person name="Gilroy R."/>
            <person name="Ravi A."/>
            <person name="Getino M."/>
            <person name="Pursley I."/>
            <person name="Horton D.L."/>
            <person name="Alikhan N.F."/>
            <person name="Baker D."/>
            <person name="Gharbi K."/>
            <person name="Hall N."/>
            <person name="Watson M."/>
            <person name="Adriaenssens E.M."/>
            <person name="Foster-Nyarko E."/>
            <person name="Jarju S."/>
            <person name="Secka A."/>
            <person name="Antonio M."/>
            <person name="Oren A."/>
            <person name="Chaudhuri R.R."/>
            <person name="La Ragione R."/>
            <person name="Hildebrand F."/>
            <person name="Pallen M.J."/>
        </authorList>
    </citation>
    <scope>NUCLEOTIDE SEQUENCE</scope>
    <source>
        <strain evidence="12">G3-3990</strain>
    </source>
</reference>
<evidence type="ECO:0000313" key="13">
    <source>
        <dbReference type="Proteomes" id="UP000823641"/>
    </source>
</evidence>
<keyword evidence="6 10" id="KW-0342">GTP-binding</keyword>
<feature type="binding site" evidence="10">
    <location>
        <begin position="295"/>
        <end position="296"/>
    </location>
    <ligand>
        <name>GMP</name>
        <dbReference type="ChEBI" id="CHEBI:58115"/>
    </ligand>
</feature>
<dbReference type="PANTHER" id="PTHR43749:SF2">
    <property type="entry name" value="RNA-SPLICING LIGASE RTCB"/>
    <property type="match status" value="1"/>
</dbReference>
<dbReference type="Gene3D" id="3.90.1860.10">
    <property type="entry name" value="tRNA-splicing ligase RtcB"/>
    <property type="match status" value="1"/>
</dbReference>
<evidence type="ECO:0000256" key="7">
    <source>
        <dbReference type="ARBA" id="ARBA00023211"/>
    </source>
</evidence>
<gene>
    <name evidence="12" type="ORF">IAA73_09220</name>
</gene>
<dbReference type="GO" id="GO:0005525">
    <property type="term" value="F:GTP binding"/>
    <property type="evidence" value="ECO:0007669"/>
    <property type="project" value="UniProtKB-KW"/>
</dbReference>
<proteinExistence type="predicted"/>
<sequence>MKTIEGCDVKIFTDNIEEKAIEQLKALLSIDVFSKSKIRIMPDVHAGAGCVIGFTGNLGEKVIPNIVGVDIGCGMRVVRFMPMKDIDYHSFNEYILKKIPSGRKVREGQVLLDRKYMEIYILAKELVTSLRCFRELKDSKRLNRSIGTLGGGNHFIELDRDKHGMHYLVVHTGSRDLGRQVAQIYQKIAIKNQSGRDELMAKQKKMIEDYKATGRRNELQEAIRQLHNSFKMRQPPVPADLCWLAGESRENYLHDMRICQKWAAINRELITNILMDYLKESCEASEIGETFESVHNYISDDNMIRKGAISATTGELCIIPLNMRDGSLICEGKGNPDWNNSAPHGAGRLMSRSEAFRQLSLDDFRHSMEGIYSETLNEKTIDEAPMAYKPKDEIIENIADTVRICNIIKPIYNFKAPE</sequence>
<evidence type="ECO:0000313" key="12">
    <source>
        <dbReference type="EMBL" id="MBO8460497.1"/>
    </source>
</evidence>
<dbReference type="GO" id="GO:0003909">
    <property type="term" value="F:DNA ligase activity"/>
    <property type="evidence" value="ECO:0007669"/>
    <property type="project" value="TreeGrafter"/>
</dbReference>
<evidence type="ECO:0000256" key="11">
    <source>
        <dbReference type="PIRSR" id="PIRSR601233-3"/>
    </source>
</evidence>
<evidence type="ECO:0000256" key="3">
    <source>
        <dbReference type="ARBA" id="ARBA00022723"/>
    </source>
</evidence>
<dbReference type="EC" id="6.5.1.8" evidence="1"/>
<evidence type="ECO:0000256" key="9">
    <source>
        <dbReference type="PIRSR" id="PIRSR601233-1"/>
    </source>
</evidence>
<dbReference type="InterPro" id="IPR052915">
    <property type="entry name" value="RtcB-like"/>
</dbReference>
<dbReference type="GO" id="GO:0030145">
    <property type="term" value="F:manganese ion binding"/>
    <property type="evidence" value="ECO:0007669"/>
    <property type="project" value="TreeGrafter"/>
</dbReference>
<feature type="binding site" evidence="11">
    <location>
        <position position="171"/>
    </location>
    <ligand>
        <name>Mn(2+)</name>
        <dbReference type="ChEBI" id="CHEBI:29035"/>
        <label>2</label>
    </ligand>
</feature>
<feature type="binding site" evidence="11">
    <location>
        <position position="70"/>
    </location>
    <ligand>
        <name>Mn(2+)</name>
        <dbReference type="ChEBI" id="CHEBI:29035"/>
        <label>1</label>
    </ligand>
</feature>
<feature type="binding site" evidence="10">
    <location>
        <begin position="344"/>
        <end position="347"/>
    </location>
    <ligand>
        <name>GMP</name>
        <dbReference type="ChEBI" id="CHEBI:58115"/>
    </ligand>
</feature>
<evidence type="ECO:0000256" key="10">
    <source>
        <dbReference type="PIRSR" id="PIRSR601233-2"/>
    </source>
</evidence>
<dbReference type="GO" id="GO:0006396">
    <property type="term" value="P:RNA processing"/>
    <property type="evidence" value="ECO:0007669"/>
    <property type="project" value="InterPro"/>
</dbReference>
<dbReference type="Proteomes" id="UP000823641">
    <property type="component" value="Unassembled WGS sequence"/>
</dbReference>
<dbReference type="GO" id="GO:0006281">
    <property type="term" value="P:DNA repair"/>
    <property type="evidence" value="ECO:0007669"/>
    <property type="project" value="TreeGrafter"/>
</dbReference>
<keyword evidence="2" id="KW-0436">Ligase</keyword>
<dbReference type="AlphaFoldDB" id="A0A9D9HVA1"/>
<evidence type="ECO:0000256" key="5">
    <source>
        <dbReference type="ARBA" id="ARBA00022800"/>
    </source>
</evidence>
<comment type="caution">
    <text evidence="12">The sequence shown here is derived from an EMBL/GenBank/DDBJ whole genome shotgun (WGS) entry which is preliminary data.</text>
</comment>
<feature type="binding site" evidence="10">
    <location>
        <position position="327"/>
    </location>
    <ligand>
        <name>GMP</name>
        <dbReference type="ChEBI" id="CHEBI:58115"/>
    </ligand>
</feature>
<organism evidence="12 13">
    <name type="scientific">Candidatus Gallipaludibacter merdavium</name>
    <dbReference type="NCBI Taxonomy" id="2840839"/>
    <lineage>
        <taxon>Bacteria</taxon>
        <taxon>Pseudomonadati</taxon>
        <taxon>Bacteroidota</taxon>
        <taxon>Bacteroidia</taxon>
        <taxon>Bacteroidales</taxon>
        <taxon>Candidatus Gallipaludibacter</taxon>
    </lineage>
</organism>
<dbReference type="SUPFAM" id="SSF103365">
    <property type="entry name" value="Hypothetical protein PH1602"/>
    <property type="match status" value="1"/>
</dbReference>
<feature type="binding site" evidence="11">
    <location>
        <position position="295"/>
    </location>
    <ligand>
        <name>Mn(2+)</name>
        <dbReference type="ChEBI" id="CHEBI:29035"/>
        <label>2</label>
    </ligand>
</feature>
<dbReference type="EMBL" id="JADIMG010000089">
    <property type="protein sequence ID" value="MBO8460497.1"/>
    <property type="molecule type" value="Genomic_DNA"/>
</dbReference>
<evidence type="ECO:0000256" key="1">
    <source>
        <dbReference type="ARBA" id="ARBA00012726"/>
    </source>
</evidence>
<comment type="cofactor">
    <cofactor evidence="11">
        <name>Mn(2+)</name>
        <dbReference type="ChEBI" id="CHEBI:29035"/>
    </cofactor>
    <text evidence="11">Binds 2 manganese ions per subunit.</text>
</comment>
<evidence type="ECO:0000256" key="6">
    <source>
        <dbReference type="ARBA" id="ARBA00023134"/>
    </source>
</evidence>
<comment type="catalytic activity">
    <reaction evidence="8">
        <text>a 3'-end 3'-phospho-ribonucleotide-RNA + a 5'-end dephospho-ribonucleoside-RNA + GTP = a ribonucleotidyl-ribonucleotide-RNA + GMP + diphosphate</text>
        <dbReference type="Rhea" id="RHEA:68076"/>
        <dbReference type="Rhea" id="RHEA-COMP:10463"/>
        <dbReference type="Rhea" id="RHEA-COMP:13936"/>
        <dbReference type="Rhea" id="RHEA-COMP:17355"/>
        <dbReference type="ChEBI" id="CHEBI:33019"/>
        <dbReference type="ChEBI" id="CHEBI:37565"/>
        <dbReference type="ChEBI" id="CHEBI:58115"/>
        <dbReference type="ChEBI" id="CHEBI:83062"/>
        <dbReference type="ChEBI" id="CHEBI:138284"/>
        <dbReference type="ChEBI" id="CHEBI:173118"/>
        <dbReference type="EC" id="6.5.1.8"/>
    </reaction>
</comment>
<dbReference type="PANTHER" id="PTHR43749">
    <property type="entry name" value="RNA-SPLICING LIGASE RTCB"/>
    <property type="match status" value="1"/>
</dbReference>
<keyword evidence="5" id="KW-0692">RNA repair</keyword>
<keyword evidence="7 11" id="KW-0464">Manganese</keyword>
<dbReference type="GO" id="GO:0042245">
    <property type="term" value="P:RNA repair"/>
    <property type="evidence" value="ECO:0007669"/>
    <property type="project" value="UniProtKB-KW"/>
</dbReference>
<accession>A0A9D9HVA1</accession>
<feature type="active site" description="GMP-histidine intermediate" evidence="9">
    <location>
        <position position="344"/>
    </location>
</feature>